<keyword evidence="1" id="KW-0732">Signal</keyword>
<dbReference type="Proteomes" id="UP000799438">
    <property type="component" value="Unassembled WGS sequence"/>
</dbReference>
<sequence length="157" mass="16688">MHVSFTNIAIAAGVCGLLPNVLGDNLPDLSTIPPSSGHTDPASMLIPRGDLCGNGSTKKSPGFPSEAGKSKLRDAYSKLKLEEGADIVVRPLKSGADNTEGTIFDVLMESPSGTFGKNLPESLYKDGCRSDNEEVMGLIVQTRKDLAEVNFVCCFRK</sequence>
<protein>
    <submittedName>
        <fullName evidence="2">Uncharacterized protein</fullName>
    </submittedName>
</protein>
<proteinExistence type="predicted"/>
<dbReference type="EMBL" id="ML995507">
    <property type="protein sequence ID" value="KAF2137054.1"/>
    <property type="molecule type" value="Genomic_DNA"/>
</dbReference>
<dbReference type="AlphaFoldDB" id="A0A6A6B1E8"/>
<keyword evidence="3" id="KW-1185">Reference proteome</keyword>
<gene>
    <name evidence="2" type="ORF">K452DRAFT_362104</name>
</gene>
<reference evidence="2" key="1">
    <citation type="journal article" date="2020" name="Stud. Mycol.">
        <title>101 Dothideomycetes genomes: a test case for predicting lifestyles and emergence of pathogens.</title>
        <authorList>
            <person name="Haridas S."/>
            <person name="Albert R."/>
            <person name="Binder M."/>
            <person name="Bloem J."/>
            <person name="Labutti K."/>
            <person name="Salamov A."/>
            <person name="Andreopoulos B."/>
            <person name="Baker S."/>
            <person name="Barry K."/>
            <person name="Bills G."/>
            <person name="Bluhm B."/>
            <person name="Cannon C."/>
            <person name="Castanera R."/>
            <person name="Culley D."/>
            <person name="Daum C."/>
            <person name="Ezra D."/>
            <person name="Gonzalez J."/>
            <person name="Henrissat B."/>
            <person name="Kuo A."/>
            <person name="Liang C."/>
            <person name="Lipzen A."/>
            <person name="Lutzoni F."/>
            <person name="Magnuson J."/>
            <person name="Mondo S."/>
            <person name="Nolan M."/>
            <person name="Ohm R."/>
            <person name="Pangilinan J."/>
            <person name="Park H.-J."/>
            <person name="Ramirez L."/>
            <person name="Alfaro M."/>
            <person name="Sun H."/>
            <person name="Tritt A."/>
            <person name="Yoshinaga Y."/>
            <person name="Zwiers L.-H."/>
            <person name="Turgeon B."/>
            <person name="Goodwin S."/>
            <person name="Spatafora J."/>
            <person name="Crous P."/>
            <person name="Grigoriev I."/>
        </authorList>
    </citation>
    <scope>NUCLEOTIDE SEQUENCE</scope>
    <source>
        <strain evidence="2">CBS 121167</strain>
    </source>
</reference>
<evidence type="ECO:0000256" key="1">
    <source>
        <dbReference type="SAM" id="SignalP"/>
    </source>
</evidence>
<feature type="chain" id="PRO_5025583577" evidence="1">
    <location>
        <begin position="24"/>
        <end position="157"/>
    </location>
</feature>
<dbReference type="RefSeq" id="XP_033392772.1">
    <property type="nucleotide sequence ID" value="XM_033546473.1"/>
</dbReference>
<organism evidence="2 3">
    <name type="scientific">Aplosporella prunicola CBS 121167</name>
    <dbReference type="NCBI Taxonomy" id="1176127"/>
    <lineage>
        <taxon>Eukaryota</taxon>
        <taxon>Fungi</taxon>
        <taxon>Dikarya</taxon>
        <taxon>Ascomycota</taxon>
        <taxon>Pezizomycotina</taxon>
        <taxon>Dothideomycetes</taxon>
        <taxon>Dothideomycetes incertae sedis</taxon>
        <taxon>Botryosphaeriales</taxon>
        <taxon>Aplosporellaceae</taxon>
        <taxon>Aplosporella</taxon>
    </lineage>
</organism>
<name>A0A6A6B1E8_9PEZI</name>
<accession>A0A6A6B1E8</accession>
<evidence type="ECO:0000313" key="3">
    <source>
        <dbReference type="Proteomes" id="UP000799438"/>
    </source>
</evidence>
<dbReference type="GeneID" id="54303979"/>
<feature type="signal peptide" evidence="1">
    <location>
        <begin position="1"/>
        <end position="23"/>
    </location>
</feature>
<evidence type="ECO:0000313" key="2">
    <source>
        <dbReference type="EMBL" id="KAF2137054.1"/>
    </source>
</evidence>